<evidence type="ECO:0000313" key="2">
    <source>
        <dbReference type="EMBL" id="KAB2606320.1"/>
    </source>
</evidence>
<dbReference type="OrthoDB" id="1171258at2759"/>
<organism evidence="2 3">
    <name type="scientific">Pyrus ussuriensis x Pyrus communis</name>
    <dbReference type="NCBI Taxonomy" id="2448454"/>
    <lineage>
        <taxon>Eukaryota</taxon>
        <taxon>Viridiplantae</taxon>
        <taxon>Streptophyta</taxon>
        <taxon>Embryophyta</taxon>
        <taxon>Tracheophyta</taxon>
        <taxon>Spermatophyta</taxon>
        <taxon>Magnoliopsida</taxon>
        <taxon>eudicotyledons</taxon>
        <taxon>Gunneridae</taxon>
        <taxon>Pentapetalae</taxon>
        <taxon>rosids</taxon>
        <taxon>fabids</taxon>
        <taxon>Rosales</taxon>
        <taxon>Rosaceae</taxon>
        <taxon>Amygdaloideae</taxon>
        <taxon>Maleae</taxon>
        <taxon>Pyrus</taxon>
    </lineage>
</organism>
<reference evidence="3" key="2">
    <citation type="submission" date="2019-10" db="EMBL/GenBank/DDBJ databases">
        <title>A de novo genome assembly of a pear dwarfing rootstock.</title>
        <authorList>
            <person name="Wang F."/>
            <person name="Wang J."/>
            <person name="Li S."/>
            <person name="Zhang Y."/>
            <person name="Fang M."/>
            <person name="Ma L."/>
            <person name="Zhao Y."/>
            <person name="Jiang S."/>
        </authorList>
    </citation>
    <scope>NUCLEOTIDE SEQUENCE [LARGE SCALE GENOMIC DNA]</scope>
</reference>
<evidence type="ECO:0000256" key="1">
    <source>
        <dbReference type="SAM" id="Coils"/>
    </source>
</evidence>
<name>A0A5N5FY54_9ROSA</name>
<protein>
    <submittedName>
        <fullName evidence="2">Uncharacterized protein</fullName>
    </submittedName>
</protein>
<accession>A0A5N5FY54</accession>
<keyword evidence="1" id="KW-0175">Coiled coil</keyword>
<sequence length="420" mass="47062">MIRSTVSSCLIRSPSIWYLLWGYINNTCTFEDLVEEVFSRKKKTEYIERFGCSCILGKEEESGALDGNIWCPSFLSSNGPLTGEDSVMRDATTATVVARNLLTPKDNRLLSRRSNELAVQESLALIVQCASSLSNIGQCLLTQTHQVVSLTTEVENLRQEIRQLKRENRDLHMLANNYSMSMKRKLDQLFVAFFKRHLLPSSSNIQPSIEASNNLSSIPPTPGVSPSLNLSGTKQLIHRINLRAAMDIMSHIEARISRCPLEDLALLKEDLSKLVYAIDNLNVDSSSLKIKIAEHMAASTEYSSLRAISLKKLSPDVRAHQLAAIDLSLTQVRSSQQAVCLDTLIREQERLGIEASRLESVLEEQGATISQCQEEISHLEQEKGMAMELPILSPIEVETLNTLEGLLEDRLRSFRDIDFK</sequence>
<reference evidence="2 3" key="1">
    <citation type="submission" date="2019-09" db="EMBL/GenBank/DDBJ databases">
        <authorList>
            <person name="Ou C."/>
        </authorList>
    </citation>
    <scope>NUCLEOTIDE SEQUENCE [LARGE SCALE GENOMIC DNA]</scope>
    <source>
        <strain evidence="2">S2</strain>
        <tissue evidence="2">Leaf</tissue>
    </source>
</reference>
<dbReference type="Proteomes" id="UP000327157">
    <property type="component" value="Chromosome 11"/>
</dbReference>
<gene>
    <name evidence="2" type="ORF">D8674_006037</name>
</gene>
<dbReference type="EMBL" id="SMOL01000559">
    <property type="protein sequence ID" value="KAB2606320.1"/>
    <property type="molecule type" value="Genomic_DNA"/>
</dbReference>
<dbReference type="AlphaFoldDB" id="A0A5N5FY54"/>
<keyword evidence="3" id="KW-1185">Reference proteome</keyword>
<reference evidence="2 3" key="3">
    <citation type="submission" date="2019-11" db="EMBL/GenBank/DDBJ databases">
        <title>A de novo genome assembly of a pear dwarfing rootstock.</title>
        <authorList>
            <person name="Wang F."/>
            <person name="Wang J."/>
            <person name="Li S."/>
            <person name="Zhang Y."/>
            <person name="Fang M."/>
            <person name="Ma L."/>
            <person name="Zhao Y."/>
            <person name="Jiang S."/>
        </authorList>
    </citation>
    <scope>NUCLEOTIDE SEQUENCE [LARGE SCALE GENOMIC DNA]</scope>
    <source>
        <strain evidence="2">S2</strain>
        <tissue evidence="2">Leaf</tissue>
    </source>
</reference>
<proteinExistence type="predicted"/>
<feature type="coiled-coil region" evidence="1">
    <location>
        <begin position="147"/>
        <end position="177"/>
    </location>
</feature>
<comment type="caution">
    <text evidence="2">The sequence shown here is derived from an EMBL/GenBank/DDBJ whole genome shotgun (WGS) entry which is preliminary data.</text>
</comment>
<evidence type="ECO:0000313" key="3">
    <source>
        <dbReference type="Proteomes" id="UP000327157"/>
    </source>
</evidence>